<dbReference type="EMBL" id="JAKUCV010005182">
    <property type="protein sequence ID" value="KAJ4832174.1"/>
    <property type="molecule type" value="Genomic_DNA"/>
</dbReference>
<evidence type="ECO:0000313" key="8">
    <source>
        <dbReference type="EMBL" id="KAJ4832174.1"/>
    </source>
</evidence>
<reference evidence="8" key="2">
    <citation type="journal article" date="2023" name="Plants (Basel)">
        <title>Annotation of the Turnera subulata (Passifloraceae) Draft Genome Reveals the S-Locus Evolved after the Divergence of Turneroideae from Passifloroideae in a Stepwise Manner.</title>
        <authorList>
            <person name="Henning P.M."/>
            <person name="Roalson E.H."/>
            <person name="Mir W."/>
            <person name="McCubbin A.G."/>
            <person name="Shore J.S."/>
        </authorList>
    </citation>
    <scope>NUCLEOTIDE SEQUENCE</scope>
    <source>
        <strain evidence="8">F60SS</strain>
    </source>
</reference>
<evidence type="ECO:0000256" key="1">
    <source>
        <dbReference type="ARBA" id="ARBA00004123"/>
    </source>
</evidence>
<evidence type="ECO:0000256" key="3">
    <source>
        <dbReference type="ARBA" id="ARBA00023125"/>
    </source>
</evidence>
<feature type="region of interest" description="Disordered" evidence="6">
    <location>
        <begin position="1"/>
        <end position="52"/>
    </location>
</feature>
<keyword evidence="2" id="KW-0805">Transcription regulation</keyword>
<dbReference type="InterPro" id="IPR044810">
    <property type="entry name" value="WRKY_plant"/>
</dbReference>
<keyword evidence="5" id="KW-0539">Nucleus</keyword>
<dbReference type="AlphaFoldDB" id="A0A9Q0FIN7"/>
<comment type="subcellular location">
    <subcellularLocation>
        <location evidence="1">Nucleus</location>
    </subcellularLocation>
</comment>
<dbReference type="PANTHER" id="PTHR31221:SF111">
    <property type="entry name" value="WRKY TRANSCRIPTION FACTOR 43-RELATED"/>
    <property type="match status" value="1"/>
</dbReference>
<reference evidence="8" key="1">
    <citation type="submission" date="2022-02" db="EMBL/GenBank/DDBJ databases">
        <authorList>
            <person name="Henning P.M."/>
            <person name="McCubbin A.G."/>
            <person name="Shore J.S."/>
        </authorList>
    </citation>
    <scope>NUCLEOTIDE SEQUENCE</scope>
    <source>
        <strain evidence="8">F60SS</strain>
        <tissue evidence="8">Leaves</tissue>
    </source>
</reference>
<dbReference type="InterPro" id="IPR036576">
    <property type="entry name" value="WRKY_dom_sf"/>
</dbReference>
<sequence length="157" mass="17381">MEGREAPPIPLPSPLLQLPPQNPPPPYLFTSSMLPSASLQPPPPPISHEPHRVLPDIDWVSLLSGQAGLGENSRPLMMESTSSVMAEQYGADQESMKGSRDKKKGGSRMKKASRPRFAFQTRSAEDILDDGYRWRKYGQKAVKNSKYPRCASYSLAT</sequence>
<comment type="caution">
    <text evidence="8">The sequence shown here is derived from an EMBL/GenBank/DDBJ whole genome shotgun (WGS) entry which is preliminary data.</text>
</comment>
<dbReference type="SMART" id="SM00774">
    <property type="entry name" value="WRKY"/>
    <property type="match status" value="1"/>
</dbReference>
<dbReference type="GO" id="GO:0005634">
    <property type="term" value="C:nucleus"/>
    <property type="evidence" value="ECO:0007669"/>
    <property type="project" value="UniProtKB-SubCell"/>
</dbReference>
<feature type="region of interest" description="Disordered" evidence="6">
    <location>
        <begin position="88"/>
        <end position="118"/>
    </location>
</feature>
<dbReference type="Proteomes" id="UP001141552">
    <property type="component" value="Unassembled WGS sequence"/>
</dbReference>
<gene>
    <name evidence="8" type="ORF">Tsubulata_008990</name>
</gene>
<evidence type="ECO:0000259" key="7">
    <source>
        <dbReference type="PROSITE" id="PS50811"/>
    </source>
</evidence>
<dbReference type="InterPro" id="IPR003657">
    <property type="entry name" value="WRKY_dom"/>
</dbReference>
<keyword evidence="4" id="KW-0804">Transcription</keyword>
<dbReference type="GO" id="GO:0043565">
    <property type="term" value="F:sequence-specific DNA binding"/>
    <property type="evidence" value="ECO:0007669"/>
    <property type="project" value="InterPro"/>
</dbReference>
<dbReference type="Gene3D" id="2.20.25.80">
    <property type="entry name" value="WRKY domain"/>
    <property type="match status" value="1"/>
</dbReference>
<evidence type="ECO:0000256" key="5">
    <source>
        <dbReference type="ARBA" id="ARBA00023242"/>
    </source>
</evidence>
<dbReference type="GO" id="GO:0003700">
    <property type="term" value="F:DNA-binding transcription factor activity"/>
    <property type="evidence" value="ECO:0007669"/>
    <property type="project" value="InterPro"/>
</dbReference>
<evidence type="ECO:0000313" key="9">
    <source>
        <dbReference type="Proteomes" id="UP001141552"/>
    </source>
</evidence>
<evidence type="ECO:0000256" key="2">
    <source>
        <dbReference type="ARBA" id="ARBA00023015"/>
    </source>
</evidence>
<name>A0A9Q0FIN7_9ROSI</name>
<organism evidence="8 9">
    <name type="scientific">Turnera subulata</name>
    <dbReference type="NCBI Taxonomy" id="218843"/>
    <lineage>
        <taxon>Eukaryota</taxon>
        <taxon>Viridiplantae</taxon>
        <taxon>Streptophyta</taxon>
        <taxon>Embryophyta</taxon>
        <taxon>Tracheophyta</taxon>
        <taxon>Spermatophyta</taxon>
        <taxon>Magnoliopsida</taxon>
        <taxon>eudicotyledons</taxon>
        <taxon>Gunneridae</taxon>
        <taxon>Pentapetalae</taxon>
        <taxon>rosids</taxon>
        <taxon>fabids</taxon>
        <taxon>Malpighiales</taxon>
        <taxon>Passifloraceae</taxon>
        <taxon>Turnera</taxon>
    </lineage>
</organism>
<accession>A0A9Q0FIN7</accession>
<dbReference type="Pfam" id="PF03106">
    <property type="entry name" value="WRKY"/>
    <property type="match status" value="1"/>
</dbReference>
<dbReference type="OrthoDB" id="1921377at2759"/>
<keyword evidence="9" id="KW-1185">Reference proteome</keyword>
<keyword evidence="3" id="KW-0238">DNA-binding</keyword>
<evidence type="ECO:0000256" key="4">
    <source>
        <dbReference type="ARBA" id="ARBA00023163"/>
    </source>
</evidence>
<dbReference type="SUPFAM" id="SSF118290">
    <property type="entry name" value="WRKY DNA-binding domain"/>
    <property type="match status" value="1"/>
</dbReference>
<feature type="compositionally biased region" description="Basic residues" evidence="6">
    <location>
        <begin position="100"/>
        <end position="114"/>
    </location>
</feature>
<protein>
    <recommendedName>
        <fullName evidence="7">WRKY domain-containing protein</fullName>
    </recommendedName>
</protein>
<dbReference type="PANTHER" id="PTHR31221">
    <property type="entry name" value="WRKY TRANSCRIPTION FACTOR PROTEIN 1-RELATED"/>
    <property type="match status" value="1"/>
</dbReference>
<evidence type="ECO:0000256" key="6">
    <source>
        <dbReference type="SAM" id="MobiDB-lite"/>
    </source>
</evidence>
<proteinExistence type="predicted"/>
<dbReference type="PROSITE" id="PS50811">
    <property type="entry name" value="WRKY"/>
    <property type="match status" value="1"/>
</dbReference>
<feature type="domain" description="WRKY" evidence="7">
    <location>
        <begin position="123"/>
        <end position="157"/>
    </location>
</feature>